<gene>
    <name evidence="1" type="ORF">SAY87_030357</name>
</gene>
<dbReference type="AlphaFoldDB" id="A0AAN7KU18"/>
<protein>
    <submittedName>
        <fullName evidence="1">Uncharacterized protein</fullName>
    </submittedName>
</protein>
<sequence length="137" mass="15416">MECKSNHASAGSSRLLVVVVAILLMFSTPQGRILPSTTRPDLHEAQRPMVGAHRSLQLMKDLGFDMKNLYGTDNDRRSLASEERLAPGGPDPHHHLYPRLIGVEEDLRKNGINGSRKLHNKNHVHHLLLLDKWISVH</sequence>
<dbReference type="EMBL" id="JAXIOK010000005">
    <property type="protein sequence ID" value="KAK4769825.1"/>
    <property type="molecule type" value="Genomic_DNA"/>
</dbReference>
<reference evidence="1 2" key="1">
    <citation type="journal article" date="2023" name="Hortic Res">
        <title>Pangenome of water caltrop reveals structural variations and asymmetric subgenome divergence after allopolyploidization.</title>
        <authorList>
            <person name="Zhang X."/>
            <person name="Chen Y."/>
            <person name="Wang L."/>
            <person name="Yuan Y."/>
            <person name="Fang M."/>
            <person name="Shi L."/>
            <person name="Lu R."/>
            <person name="Comes H.P."/>
            <person name="Ma Y."/>
            <person name="Chen Y."/>
            <person name="Huang G."/>
            <person name="Zhou Y."/>
            <person name="Zheng Z."/>
            <person name="Qiu Y."/>
        </authorList>
    </citation>
    <scope>NUCLEOTIDE SEQUENCE [LARGE SCALE GENOMIC DNA]</scope>
    <source>
        <tissue evidence="1">Roots</tissue>
    </source>
</reference>
<proteinExistence type="predicted"/>
<accession>A0AAN7KU18</accession>
<evidence type="ECO:0000313" key="1">
    <source>
        <dbReference type="EMBL" id="KAK4769825.1"/>
    </source>
</evidence>
<evidence type="ECO:0000313" key="2">
    <source>
        <dbReference type="Proteomes" id="UP001345219"/>
    </source>
</evidence>
<dbReference type="Proteomes" id="UP001345219">
    <property type="component" value="Chromosome 24"/>
</dbReference>
<organism evidence="1 2">
    <name type="scientific">Trapa incisa</name>
    <dbReference type="NCBI Taxonomy" id="236973"/>
    <lineage>
        <taxon>Eukaryota</taxon>
        <taxon>Viridiplantae</taxon>
        <taxon>Streptophyta</taxon>
        <taxon>Embryophyta</taxon>
        <taxon>Tracheophyta</taxon>
        <taxon>Spermatophyta</taxon>
        <taxon>Magnoliopsida</taxon>
        <taxon>eudicotyledons</taxon>
        <taxon>Gunneridae</taxon>
        <taxon>Pentapetalae</taxon>
        <taxon>rosids</taxon>
        <taxon>malvids</taxon>
        <taxon>Myrtales</taxon>
        <taxon>Lythraceae</taxon>
        <taxon>Trapa</taxon>
    </lineage>
</organism>
<keyword evidence="2" id="KW-1185">Reference proteome</keyword>
<comment type="caution">
    <text evidence="1">The sequence shown here is derived from an EMBL/GenBank/DDBJ whole genome shotgun (WGS) entry which is preliminary data.</text>
</comment>
<name>A0AAN7KU18_9MYRT</name>